<dbReference type="InterPro" id="IPR036291">
    <property type="entry name" value="NAD(P)-bd_dom_sf"/>
</dbReference>
<dbReference type="SUPFAM" id="SSF51735">
    <property type="entry name" value="NAD(P)-binding Rossmann-fold domains"/>
    <property type="match status" value="1"/>
</dbReference>
<sequence length="379" mass="42003">MRTGIIGLGDRSGHLVTAFHTIIPNCQFVAYADPQPARLGALEAKGIPMGQGYASHLDMLRQERLDLVIVASPNHLHLEHIRACLNAGVRVFAEKPVVRTEAESFLLMDLLKVHGRDAVMVGLVLRYAPLYKALMAALRAGQLGDVLSLEAAEHIAPEHGAFFHRDWRRHQDHSGGFMLEKCCHDLDIYNSVMGCRPRRVASFGGKRHFVAARQALESDPVYHQRQSRWGGGERAFGSDSDIVDHQVALLEYENGAQMAFHTNMNVPDEYRRFCVVGTDGMAEGDFVRNFLKVHDARSAACLLDTNFALGDPTVSIHYGAEELMAQEVHEHLHLGQPLPVSVLDALTAGLTAIKLDEARVMGQVLDLSPMWDRFDAYAL</sequence>
<organism evidence="3 4">
    <name type="scientific">Roseateles rivi</name>
    <dbReference type="NCBI Taxonomy" id="3299028"/>
    <lineage>
        <taxon>Bacteria</taxon>
        <taxon>Pseudomonadati</taxon>
        <taxon>Pseudomonadota</taxon>
        <taxon>Betaproteobacteria</taxon>
        <taxon>Burkholderiales</taxon>
        <taxon>Sphaerotilaceae</taxon>
        <taxon>Roseateles</taxon>
    </lineage>
</organism>
<dbReference type="Gene3D" id="3.30.360.10">
    <property type="entry name" value="Dihydrodipicolinate Reductase, domain 2"/>
    <property type="match status" value="1"/>
</dbReference>
<dbReference type="PANTHER" id="PTHR43377">
    <property type="entry name" value="BILIVERDIN REDUCTASE A"/>
    <property type="match status" value="1"/>
</dbReference>
<evidence type="ECO:0000313" key="3">
    <source>
        <dbReference type="EMBL" id="MFG6448153.1"/>
    </source>
</evidence>
<protein>
    <submittedName>
        <fullName evidence="3">Gfo/Idh/MocA family protein</fullName>
    </submittedName>
</protein>
<evidence type="ECO:0000313" key="4">
    <source>
        <dbReference type="Proteomes" id="UP001606099"/>
    </source>
</evidence>
<reference evidence="3 4" key="1">
    <citation type="submission" date="2024-08" db="EMBL/GenBank/DDBJ databases">
        <authorList>
            <person name="Lu H."/>
        </authorList>
    </citation>
    <scope>NUCLEOTIDE SEQUENCE [LARGE SCALE GENOMIC DNA]</scope>
    <source>
        <strain evidence="3 4">BYS180W</strain>
    </source>
</reference>
<dbReference type="EMBL" id="JBIGHZ010000003">
    <property type="protein sequence ID" value="MFG6448153.1"/>
    <property type="molecule type" value="Genomic_DNA"/>
</dbReference>
<dbReference type="RefSeq" id="WP_394460161.1">
    <property type="nucleotide sequence ID" value="NZ_JBIGHZ010000003.1"/>
</dbReference>
<dbReference type="Pfam" id="PF22725">
    <property type="entry name" value="GFO_IDH_MocA_C3"/>
    <property type="match status" value="1"/>
</dbReference>
<dbReference type="InterPro" id="IPR000683">
    <property type="entry name" value="Gfo/Idh/MocA-like_OxRdtase_N"/>
</dbReference>
<accession>A0ABW7FV18</accession>
<keyword evidence="4" id="KW-1185">Reference proteome</keyword>
<dbReference type="InterPro" id="IPR051450">
    <property type="entry name" value="Gfo/Idh/MocA_Oxidoreductases"/>
</dbReference>
<name>A0ABW7FV18_9BURK</name>
<evidence type="ECO:0000259" key="1">
    <source>
        <dbReference type="Pfam" id="PF01408"/>
    </source>
</evidence>
<comment type="caution">
    <text evidence="3">The sequence shown here is derived from an EMBL/GenBank/DDBJ whole genome shotgun (WGS) entry which is preliminary data.</text>
</comment>
<proteinExistence type="predicted"/>
<dbReference type="SUPFAM" id="SSF55347">
    <property type="entry name" value="Glyceraldehyde-3-phosphate dehydrogenase-like, C-terminal domain"/>
    <property type="match status" value="1"/>
</dbReference>
<feature type="domain" description="Gfo/Idh/MocA-like oxidoreductase N-terminal" evidence="1">
    <location>
        <begin position="1"/>
        <end position="122"/>
    </location>
</feature>
<evidence type="ECO:0000259" key="2">
    <source>
        <dbReference type="Pfam" id="PF22725"/>
    </source>
</evidence>
<dbReference type="InterPro" id="IPR055170">
    <property type="entry name" value="GFO_IDH_MocA-like_dom"/>
</dbReference>
<dbReference type="Gene3D" id="3.40.50.720">
    <property type="entry name" value="NAD(P)-binding Rossmann-like Domain"/>
    <property type="match status" value="1"/>
</dbReference>
<feature type="domain" description="GFO/IDH/MocA-like oxidoreductase" evidence="2">
    <location>
        <begin position="131"/>
        <end position="282"/>
    </location>
</feature>
<dbReference type="Pfam" id="PF01408">
    <property type="entry name" value="GFO_IDH_MocA"/>
    <property type="match status" value="1"/>
</dbReference>
<dbReference type="Proteomes" id="UP001606099">
    <property type="component" value="Unassembled WGS sequence"/>
</dbReference>
<dbReference type="PANTHER" id="PTHR43377:SF2">
    <property type="entry name" value="BINDING ROSSMANN FOLD OXIDOREDUCTASE, PUTATIVE (AFU_ORTHOLOGUE AFUA_4G00560)-RELATED"/>
    <property type="match status" value="1"/>
</dbReference>
<gene>
    <name evidence="3" type="ORF">ACG0Z6_07825</name>
</gene>